<keyword evidence="3" id="KW-1185">Reference proteome</keyword>
<feature type="compositionally biased region" description="Low complexity" evidence="1">
    <location>
        <begin position="475"/>
        <end position="484"/>
    </location>
</feature>
<feature type="region of interest" description="Disordered" evidence="1">
    <location>
        <begin position="469"/>
        <end position="496"/>
    </location>
</feature>
<gene>
    <name evidence="2" type="ORF">DACRYDRAFT_102836</name>
</gene>
<dbReference type="RefSeq" id="XP_040623469.1">
    <property type="nucleotide sequence ID" value="XM_040767675.1"/>
</dbReference>
<dbReference type="Proteomes" id="UP000030653">
    <property type="component" value="Unassembled WGS sequence"/>
</dbReference>
<evidence type="ECO:0000313" key="2">
    <source>
        <dbReference type="EMBL" id="EJT96571.1"/>
    </source>
</evidence>
<dbReference type="AlphaFoldDB" id="M5FTJ9"/>
<dbReference type="OMA" id="WTHAIAF"/>
<accession>M5FTJ9</accession>
<proteinExistence type="predicted"/>
<evidence type="ECO:0000256" key="1">
    <source>
        <dbReference type="SAM" id="MobiDB-lite"/>
    </source>
</evidence>
<feature type="region of interest" description="Disordered" evidence="1">
    <location>
        <begin position="1005"/>
        <end position="1025"/>
    </location>
</feature>
<dbReference type="HOGENOM" id="CLU_319846_0_0_1"/>
<evidence type="ECO:0000313" key="3">
    <source>
        <dbReference type="Proteomes" id="UP000030653"/>
    </source>
</evidence>
<feature type="compositionally biased region" description="Polar residues" evidence="1">
    <location>
        <begin position="52"/>
        <end position="73"/>
    </location>
</feature>
<dbReference type="OrthoDB" id="3260408at2759"/>
<dbReference type="EMBL" id="JH795883">
    <property type="protein sequence ID" value="EJT96571.1"/>
    <property type="molecule type" value="Genomic_DNA"/>
</dbReference>
<feature type="compositionally biased region" description="Low complexity" evidence="1">
    <location>
        <begin position="1"/>
        <end position="10"/>
    </location>
</feature>
<reference evidence="2 3" key="1">
    <citation type="journal article" date="2012" name="Science">
        <title>The Paleozoic origin of enzymatic lignin decomposition reconstructed from 31 fungal genomes.</title>
        <authorList>
            <person name="Floudas D."/>
            <person name="Binder M."/>
            <person name="Riley R."/>
            <person name="Barry K."/>
            <person name="Blanchette R.A."/>
            <person name="Henrissat B."/>
            <person name="Martinez A.T."/>
            <person name="Otillar R."/>
            <person name="Spatafora J.W."/>
            <person name="Yadav J.S."/>
            <person name="Aerts A."/>
            <person name="Benoit I."/>
            <person name="Boyd A."/>
            <person name="Carlson A."/>
            <person name="Copeland A."/>
            <person name="Coutinho P.M."/>
            <person name="de Vries R.P."/>
            <person name="Ferreira P."/>
            <person name="Findley K."/>
            <person name="Foster B."/>
            <person name="Gaskell J."/>
            <person name="Glotzer D."/>
            <person name="Gorecki P."/>
            <person name="Heitman J."/>
            <person name="Hesse C."/>
            <person name="Hori C."/>
            <person name="Igarashi K."/>
            <person name="Jurgens J.A."/>
            <person name="Kallen N."/>
            <person name="Kersten P."/>
            <person name="Kohler A."/>
            <person name="Kuees U."/>
            <person name="Kumar T.K.A."/>
            <person name="Kuo A."/>
            <person name="LaButti K."/>
            <person name="Larrondo L.F."/>
            <person name="Lindquist E."/>
            <person name="Ling A."/>
            <person name="Lombard V."/>
            <person name="Lucas S."/>
            <person name="Lundell T."/>
            <person name="Martin R."/>
            <person name="McLaughlin D.J."/>
            <person name="Morgenstern I."/>
            <person name="Morin E."/>
            <person name="Murat C."/>
            <person name="Nagy L.G."/>
            <person name="Nolan M."/>
            <person name="Ohm R.A."/>
            <person name="Patyshakuliyeva A."/>
            <person name="Rokas A."/>
            <person name="Ruiz-Duenas F.J."/>
            <person name="Sabat G."/>
            <person name="Salamov A."/>
            <person name="Samejima M."/>
            <person name="Schmutz J."/>
            <person name="Slot J.C."/>
            <person name="St John F."/>
            <person name="Stenlid J."/>
            <person name="Sun H."/>
            <person name="Sun S."/>
            <person name="Syed K."/>
            <person name="Tsang A."/>
            <person name="Wiebenga A."/>
            <person name="Young D."/>
            <person name="Pisabarro A."/>
            <person name="Eastwood D.C."/>
            <person name="Martin F."/>
            <person name="Cullen D."/>
            <person name="Grigoriev I.V."/>
            <person name="Hibbett D.S."/>
        </authorList>
    </citation>
    <scope>NUCLEOTIDE SEQUENCE [LARGE SCALE GENOMIC DNA]</scope>
    <source>
        <strain evidence="2 3">DJM-731 SS1</strain>
    </source>
</reference>
<feature type="compositionally biased region" description="Basic and acidic residues" evidence="1">
    <location>
        <begin position="21"/>
        <end position="32"/>
    </location>
</feature>
<protein>
    <submittedName>
        <fullName evidence="2">Uncharacterized protein</fullName>
    </submittedName>
</protein>
<feature type="region of interest" description="Disordered" evidence="1">
    <location>
        <begin position="1"/>
        <end position="81"/>
    </location>
</feature>
<feature type="region of interest" description="Disordered" evidence="1">
    <location>
        <begin position="642"/>
        <end position="670"/>
    </location>
</feature>
<dbReference type="GeneID" id="63682737"/>
<name>M5FTJ9_DACPD</name>
<sequence>MSRQSSASVSTPPPPGPSGSLKEEIDEKKPLVDAKPTTRVTRKPLAGPEFSDNVTFATPKSKSPNAVAKSTTKLAPKRKGRPKVRPSLLSVLLRLSFLTLAAYTFLCPITSPTPNQPITGPCTLLARAHTDIYSPFISPHLQSAWSSVLSHPQGGPYAQHLENTFNYVAPYVSSTRSVARSRLIPVFDKAQELILQTFTEAHIAAKPHIDPYLTHVSDVVNPYWTHAIAFQRQHVGPRILALRAQTQYAIRTATPYALRARIALLQAYQKVKPHVYTAWLYIKFFAMKASVAIADVFDAHIKPQWDMIMKEVGHIQAGAGEKASPVIQQAHATFSVAAESAASMAAAAHTEAASVVSVAHSQAAGYAAAARESVLAAAFAVHSVASEYVSIVQDKLSSITSAAHATANAAAATASQEAADVITDEFVAVSASATQYASKASAVSSTFSIAASAVVDAASAVSDTQPQAASHVNEAAATSSPSAPENGASVAEVMSSSLSEHSFTPSSAMSHATAAAAPADDAELEAPAQIMFKAASMVSSAADVMPVASATSDDAGLVPTLLNEAYQSQAAFVASLAESSAAAAASVAGKLEQPFALHQDAQAAAELLGQTTPSEPSTEADDQAGGDEFECWFTSLLTDQTPDEVGTETVSTTPPIEAESPITVPDTSLPKYHPPTAEELAQKRKGIEDTHTKWEEMLHAIGQGAIERLQREIERARESSSDKLLGENGGDWGRDVATYEKDAGRVAERVEQYAHELHAEDRPAHEKTEMLLNVITKVRAQVERWASDIETKLKDWWVGSEAGIAADVDKARQDVMDIAHQAQNELGMQYAWLEDVTVQDWTRYHALVNEAKRYGKTYSDLMSLTEDSALYKALANLTAHIQDVLLGFEARLALIHPFADAPVSGADDADSLVSPDIAEEEAQAPLFIPGVTAQADALPYLQRSQEEVEHALKAANAASEFTSSITSTTSEHAVTTGSQVSNPVEAERGFSLVLDSVPSEIGQTFTQSTDSIKSPAEAETAPPVLDRASLSLTSVASSISDHLNRQEL</sequence>
<organism evidence="2 3">
    <name type="scientific">Dacryopinax primogenitus (strain DJM 731)</name>
    <name type="common">Brown rot fungus</name>
    <dbReference type="NCBI Taxonomy" id="1858805"/>
    <lineage>
        <taxon>Eukaryota</taxon>
        <taxon>Fungi</taxon>
        <taxon>Dikarya</taxon>
        <taxon>Basidiomycota</taxon>
        <taxon>Agaricomycotina</taxon>
        <taxon>Dacrymycetes</taxon>
        <taxon>Dacrymycetales</taxon>
        <taxon>Dacrymycetaceae</taxon>
        <taxon>Dacryopinax</taxon>
    </lineage>
</organism>
<dbReference type="STRING" id="1858805.M5FTJ9"/>